<reference evidence="3 4" key="1">
    <citation type="submission" date="2017-04" db="EMBL/GenBank/DDBJ databases">
        <authorList>
            <person name="Afonso C.L."/>
            <person name="Miller P.J."/>
            <person name="Scott M.A."/>
            <person name="Spackman E."/>
            <person name="Goraichik I."/>
            <person name="Dimitrov K.M."/>
            <person name="Suarez D.L."/>
            <person name="Swayne D.E."/>
        </authorList>
    </citation>
    <scope>NUCLEOTIDE SEQUENCE [LARGE SCALE GENOMIC DNA]</scope>
</reference>
<evidence type="ECO:0000256" key="1">
    <source>
        <dbReference type="SAM" id="MobiDB-lite"/>
    </source>
</evidence>
<feature type="region of interest" description="Disordered" evidence="1">
    <location>
        <begin position="88"/>
        <end position="128"/>
    </location>
</feature>
<dbReference type="OrthoDB" id="3999982at2759"/>
<accession>A0A1X7R1W6</accession>
<keyword evidence="2" id="KW-0812">Transmembrane</keyword>
<feature type="compositionally biased region" description="Basic and acidic residues" evidence="1">
    <location>
        <begin position="110"/>
        <end position="119"/>
    </location>
</feature>
<dbReference type="AlphaFoldDB" id="A0A1X7R1W6"/>
<name>A0A1X7R1W6_9SACH</name>
<evidence type="ECO:0000313" key="3">
    <source>
        <dbReference type="EMBL" id="SMN19658.1"/>
    </source>
</evidence>
<proteinExistence type="predicted"/>
<gene>
    <name evidence="3" type="ORF">KASA_0O02244G</name>
</gene>
<evidence type="ECO:0000313" key="4">
    <source>
        <dbReference type="Proteomes" id="UP000196158"/>
    </source>
</evidence>
<keyword evidence="2" id="KW-0472">Membrane</keyword>
<keyword evidence="2" id="KW-1133">Transmembrane helix</keyword>
<feature type="transmembrane region" description="Helical" evidence="2">
    <location>
        <begin position="12"/>
        <end position="31"/>
    </location>
</feature>
<keyword evidence="4" id="KW-1185">Reference proteome</keyword>
<protein>
    <submittedName>
        <fullName evidence="3">Uncharacterized protein</fullName>
    </submittedName>
</protein>
<dbReference type="Proteomes" id="UP000196158">
    <property type="component" value="Unassembled WGS sequence"/>
</dbReference>
<dbReference type="EMBL" id="FXLY01000004">
    <property type="protein sequence ID" value="SMN19658.1"/>
    <property type="molecule type" value="Genomic_DNA"/>
</dbReference>
<organism evidence="3 4">
    <name type="scientific">Maudiozyma saulgeensis</name>
    <dbReference type="NCBI Taxonomy" id="1789683"/>
    <lineage>
        <taxon>Eukaryota</taxon>
        <taxon>Fungi</taxon>
        <taxon>Dikarya</taxon>
        <taxon>Ascomycota</taxon>
        <taxon>Saccharomycotina</taxon>
        <taxon>Saccharomycetes</taxon>
        <taxon>Saccharomycetales</taxon>
        <taxon>Saccharomycetaceae</taxon>
        <taxon>Maudiozyma</taxon>
    </lineage>
</organism>
<sequence length="128" mass="15051">MEYQVYKNVGKNILFISTIGLSSIFIAKSIIRRRRQEQFNPTAKANEELYQKEKLHKETDYYANLAKVRPGFPIPQDEEDEIIGNHKEHYERKSQYEGSGMSVLSRKRGDRLGFLDRRRGNNNNNNNE</sequence>
<evidence type="ECO:0000256" key="2">
    <source>
        <dbReference type="SAM" id="Phobius"/>
    </source>
</evidence>